<reference evidence="2 3" key="1">
    <citation type="submission" date="2019-05" db="EMBL/GenBank/DDBJ databases">
        <title>Another draft genome of Portunus trituberculatus and its Hox gene families provides insights of decapod evolution.</title>
        <authorList>
            <person name="Jeong J.-H."/>
            <person name="Song I."/>
            <person name="Kim S."/>
            <person name="Choi T."/>
            <person name="Kim D."/>
            <person name="Ryu S."/>
            <person name="Kim W."/>
        </authorList>
    </citation>
    <scope>NUCLEOTIDE SEQUENCE [LARGE SCALE GENOMIC DNA]</scope>
    <source>
        <tissue evidence="2">Muscle</tissue>
    </source>
</reference>
<feature type="compositionally biased region" description="Low complexity" evidence="1">
    <location>
        <begin position="36"/>
        <end position="52"/>
    </location>
</feature>
<accession>A0A5B7KCQ5</accession>
<evidence type="ECO:0000256" key="1">
    <source>
        <dbReference type="SAM" id="MobiDB-lite"/>
    </source>
</evidence>
<keyword evidence="3" id="KW-1185">Reference proteome</keyword>
<protein>
    <submittedName>
        <fullName evidence="2">Uncharacterized protein</fullName>
    </submittedName>
</protein>
<name>A0A5B7KCQ5_PORTR</name>
<feature type="region of interest" description="Disordered" evidence="1">
    <location>
        <begin position="1"/>
        <end position="97"/>
    </location>
</feature>
<evidence type="ECO:0000313" key="3">
    <source>
        <dbReference type="Proteomes" id="UP000324222"/>
    </source>
</evidence>
<feature type="compositionally biased region" description="Basic and acidic residues" evidence="1">
    <location>
        <begin position="53"/>
        <end position="79"/>
    </location>
</feature>
<sequence length="97" mass="10313">MPIWSLPQVHTEGESSSSKESHEGKVMEVEKQKTNSVSVESVGSDDSSSDSKVMSEEKETESEVHEEIPSAKEEKKGKVAGEAITAPPAPTEGDAKG</sequence>
<dbReference type="EMBL" id="VSRR010134446">
    <property type="protein sequence ID" value="MPD03068.1"/>
    <property type="molecule type" value="Genomic_DNA"/>
</dbReference>
<proteinExistence type="predicted"/>
<feature type="compositionally biased region" description="Basic and acidic residues" evidence="1">
    <location>
        <begin position="11"/>
        <end position="33"/>
    </location>
</feature>
<evidence type="ECO:0000313" key="2">
    <source>
        <dbReference type="EMBL" id="MPD03068.1"/>
    </source>
</evidence>
<organism evidence="2 3">
    <name type="scientific">Portunus trituberculatus</name>
    <name type="common">Swimming crab</name>
    <name type="synonym">Neptunus trituberculatus</name>
    <dbReference type="NCBI Taxonomy" id="210409"/>
    <lineage>
        <taxon>Eukaryota</taxon>
        <taxon>Metazoa</taxon>
        <taxon>Ecdysozoa</taxon>
        <taxon>Arthropoda</taxon>
        <taxon>Crustacea</taxon>
        <taxon>Multicrustacea</taxon>
        <taxon>Malacostraca</taxon>
        <taxon>Eumalacostraca</taxon>
        <taxon>Eucarida</taxon>
        <taxon>Decapoda</taxon>
        <taxon>Pleocyemata</taxon>
        <taxon>Brachyura</taxon>
        <taxon>Eubrachyura</taxon>
        <taxon>Portunoidea</taxon>
        <taxon>Portunidae</taxon>
        <taxon>Portuninae</taxon>
        <taxon>Portunus</taxon>
    </lineage>
</organism>
<dbReference type="Proteomes" id="UP000324222">
    <property type="component" value="Unassembled WGS sequence"/>
</dbReference>
<comment type="caution">
    <text evidence="2">The sequence shown here is derived from an EMBL/GenBank/DDBJ whole genome shotgun (WGS) entry which is preliminary data.</text>
</comment>
<gene>
    <name evidence="2" type="ORF">E2C01_098686</name>
</gene>
<dbReference type="AlphaFoldDB" id="A0A5B7KCQ5"/>